<gene>
    <name evidence="1" type="ORF">BO79DRAFT_67357</name>
</gene>
<reference evidence="1" key="1">
    <citation type="submission" date="2018-02" db="EMBL/GenBank/DDBJ databases">
        <title>The genomes of Aspergillus section Nigri reveals drivers in fungal speciation.</title>
        <authorList>
            <consortium name="DOE Joint Genome Institute"/>
            <person name="Vesth T.C."/>
            <person name="Nybo J."/>
            <person name="Theobald S."/>
            <person name="Brandl J."/>
            <person name="Frisvad J.C."/>
            <person name="Nielsen K.F."/>
            <person name="Lyhne E.K."/>
            <person name="Kogle M.E."/>
            <person name="Kuo A."/>
            <person name="Riley R."/>
            <person name="Clum A."/>
            <person name="Nolan M."/>
            <person name="Lipzen A."/>
            <person name="Salamov A."/>
            <person name="Henrissat B."/>
            <person name="Wiebenga A."/>
            <person name="De vries R.P."/>
            <person name="Grigoriev I.V."/>
            <person name="Mortensen U.H."/>
            <person name="Andersen M.R."/>
            <person name="Baker S.E."/>
        </authorList>
    </citation>
    <scope>NUCLEOTIDE SEQUENCE</scope>
    <source>
        <strain evidence="1">CBS 115574</strain>
    </source>
</reference>
<name>A0ACD1HZ50_9EURO</name>
<evidence type="ECO:0000313" key="1">
    <source>
        <dbReference type="EMBL" id="RAK83580.1"/>
    </source>
</evidence>
<dbReference type="EMBL" id="KZ824587">
    <property type="protein sequence ID" value="RAK83580.1"/>
    <property type="molecule type" value="Genomic_DNA"/>
</dbReference>
<protein>
    <submittedName>
        <fullName evidence="1">Uncharacterized protein</fullName>
    </submittedName>
</protein>
<sequence length="104" mass="12150">MICRDWRHVVSPLLRDTTSPHLFFCQPIFIGDETVLFRETNSERRPISPKNFNPAFSGLRISKRLEGLELSILLIAVNSFWWVSSACSKPCYRYVLCRQLHCSF</sequence>
<proteinExistence type="predicted"/>
<evidence type="ECO:0000313" key="2">
    <source>
        <dbReference type="Proteomes" id="UP000249748"/>
    </source>
</evidence>
<organism evidence="1 2">
    <name type="scientific">Aspergillus costaricaensis CBS 115574</name>
    <dbReference type="NCBI Taxonomy" id="1448317"/>
    <lineage>
        <taxon>Eukaryota</taxon>
        <taxon>Fungi</taxon>
        <taxon>Dikarya</taxon>
        <taxon>Ascomycota</taxon>
        <taxon>Pezizomycotina</taxon>
        <taxon>Eurotiomycetes</taxon>
        <taxon>Eurotiomycetidae</taxon>
        <taxon>Eurotiales</taxon>
        <taxon>Aspergillaceae</taxon>
        <taxon>Aspergillus</taxon>
        <taxon>Aspergillus subgen. Circumdati</taxon>
    </lineage>
</organism>
<dbReference type="Proteomes" id="UP000249748">
    <property type="component" value="Unassembled WGS sequence"/>
</dbReference>
<keyword evidence="2" id="KW-1185">Reference proteome</keyword>
<accession>A0ACD1HZ50</accession>